<name>A0AAD5MT51_PARTN</name>
<organism evidence="1 2">
    <name type="scientific">Parelaphostrongylus tenuis</name>
    <name type="common">Meningeal worm</name>
    <dbReference type="NCBI Taxonomy" id="148309"/>
    <lineage>
        <taxon>Eukaryota</taxon>
        <taxon>Metazoa</taxon>
        <taxon>Ecdysozoa</taxon>
        <taxon>Nematoda</taxon>
        <taxon>Chromadorea</taxon>
        <taxon>Rhabditida</taxon>
        <taxon>Rhabditina</taxon>
        <taxon>Rhabditomorpha</taxon>
        <taxon>Strongyloidea</taxon>
        <taxon>Metastrongylidae</taxon>
        <taxon>Parelaphostrongylus</taxon>
    </lineage>
</organism>
<dbReference type="AlphaFoldDB" id="A0AAD5MT51"/>
<protein>
    <submittedName>
        <fullName evidence="1">Uncharacterized protein</fullName>
    </submittedName>
</protein>
<accession>A0AAD5MT51</accession>
<gene>
    <name evidence="1" type="ORF">KIN20_005705</name>
</gene>
<sequence length="53" mass="6212">MERTRRETKERITMIIARLFTVPTTPHHDISEERRCPYGAISSWEIRTGSVVP</sequence>
<proteinExistence type="predicted"/>
<comment type="caution">
    <text evidence="1">The sequence shown here is derived from an EMBL/GenBank/DDBJ whole genome shotgun (WGS) entry which is preliminary data.</text>
</comment>
<evidence type="ECO:0000313" key="2">
    <source>
        <dbReference type="Proteomes" id="UP001196413"/>
    </source>
</evidence>
<dbReference type="Proteomes" id="UP001196413">
    <property type="component" value="Unassembled WGS sequence"/>
</dbReference>
<reference evidence="1" key="1">
    <citation type="submission" date="2021-06" db="EMBL/GenBank/DDBJ databases">
        <title>Parelaphostrongylus tenuis whole genome reference sequence.</title>
        <authorList>
            <person name="Garwood T.J."/>
            <person name="Larsen P.A."/>
            <person name="Fountain-Jones N.M."/>
            <person name="Garbe J.R."/>
            <person name="Macchietto M.G."/>
            <person name="Kania S.A."/>
            <person name="Gerhold R.W."/>
            <person name="Richards J.E."/>
            <person name="Wolf T.M."/>
        </authorList>
    </citation>
    <scope>NUCLEOTIDE SEQUENCE</scope>
    <source>
        <strain evidence="1">MNPRO001-30</strain>
        <tissue evidence="1">Meninges</tissue>
    </source>
</reference>
<dbReference type="EMBL" id="JAHQIW010000785">
    <property type="protein sequence ID" value="KAJ1350009.1"/>
    <property type="molecule type" value="Genomic_DNA"/>
</dbReference>
<evidence type="ECO:0000313" key="1">
    <source>
        <dbReference type="EMBL" id="KAJ1350009.1"/>
    </source>
</evidence>
<keyword evidence="2" id="KW-1185">Reference proteome</keyword>